<organism evidence="1 2">
    <name type="scientific">Portunus trituberculatus</name>
    <name type="common">Swimming crab</name>
    <name type="synonym">Neptunus trituberculatus</name>
    <dbReference type="NCBI Taxonomy" id="210409"/>
    <lineage>
        <taxon>Eukaryota</taxon>
        <taxon>Metazoa</taxon>
        <taxon>Ecdysozoa</taxon>
        <taxon>Arthropoda</taxon>
        <taxon>Crustacea</taxon>
        <taxon>Multicrustacea</taxon>
        <taxon>Malacostraca</taxon>
        <taxon>Eumalacostraca</taxon>
        <taxon>Eucarida</taxon>
        <taxon>Decapoda</taxon>
        <taxon>Pleocyemata</taxon>
        <taxon>Brachyura</taxon>
        <taxon>Eubrachyura</taxon>
        <taxon>Portunoidea</taxon>
        <taxon>Portunidae</taxon>
        <taxon>Portuninae</taxon>
        <taxon>Portunus</taxon>
    </lineage>
</organism>
<dbReference type="EMBL" id="VSRR010001152">
    <property type="protein sequence ID" value="MPC22995.1"/>
    <property type="molecule type" value="Genomic_DNA"/>
</dbReference>
<dbReference type="AlphaFoldDB" id="A0A5B7DP57"/>
<comment type="caution">
    <text evidence="1">The sequence shown here is derived from an EMBL/GenBank/DDBJ whole genome shotgun (WGS) entry which is preliminary data.</text>
</comment>
<proteinExistence type="predicted"/>
<sequence length="59" mass="6604">MQCLHGSPLRGDLAALRLSGTLRAKGEWAQWYIEYNACRCLALRGGEEMGSFVMLRRGC</sequence>
<keyword evidence="2" id="KW-1185">Reference proteome</keyword>
<reference evidence="1 2" key="1">
    <citation type="submission" date="2019-05" db="EMBL/GenBank/DDBJ databases">
        <title>Another draft genome of Portunus trituberculatus and its Hox gene families provides insights of decapod evolution.</title>
        <authorList>
            <person name="Jeong J.-H."/>
            <person name="Song I."/>
            <person name="Kim S."/>
            <person name="Choi T."/>
            <person name="Kim D."/>
            <person name="Ryu S."/>
            <person name="Kim W."/>
        </authorList>
    </citation>
    <scope>NUCLEOTIDE SEQUENCE [LARGE SCALE GENOMIC DNA]</scope>
    <source>
        <tissue evidence="1">Muscle</tissue>
    </source>
</reference>
<gene>
    <name evidence="1" type="ORF">E2C01_016026</name>
</gene>
<dbReference type="Proteomes" id="UP000324222">
    <property type="component" value="Unassembled WGS sequence"/>
</dbReference>
<evidence type="ECO:0000313" key="2">
    <source>
        <dbReference type="Proteomes" id="UP000324222"/>
    </source>
</evidence>
<protein>
    <submittedName>
        <fullName evidence="1">Uncharacterized protein</fullName>
    </submittedName>
</protein>
<evidence type="ECO:0000313" key="1">
    <source>
        <dbReference type="EMBL" id="MPC22995.1"/>
    </source>
</evidence>
<name>A0A5B7DP57_PORTR</name>
<accession>A0A5B7DP57</accession>